<dbReference type="EMBL" id="JANIIK010000044">
    <property type="protein sequence ID" value="KAJ3604459.1"/>
    <property type="molecule type" value="Genomic_DNA"/>
</dbReference>
<name>A0A9Q0EBR2_9TELE</name>
<evidence type="ECO:0000313" key="3">
    <source>
        <dbReference type="Proteomes" id="UP001148018"/>
    </source>
</evidence>
<sequence length="80" mass="8299">MSTLPHLALRALSLTSLYEQPHLALRAASPRCTSSLTSLYEQPHLAVRAASPHSTSSLTSIPAGRTPPSAPGPALGADDK</sequence>
<gene>
    <name evidence="2" type="ORF">NHX12_029199</name>
</gene>
<evidence type="ECO:0000256" key="1">
    <source>
        <dbReference type="SAM" id="MobiDB-lite"/>
    </source>
</evidence>
<dbReference type="Proteomes" id="UP001148018">
    <property type="component" value="Unassembled WGS sequence"/>
</dbReference>
<keyword evidence="3" id="KW-1185">Reference proteome</keyword>
<reference evidence="2" key="1">
    <citation type="submission" date="2022-07" db="EMBL/GenBank/DDBJ databases">
        <title>Chromosome-level genome of Muraenolepis orangiensis.</title>
        <authorList>
            <person name="Kim J."/>
        </authorList>
    </citation>
    <scope>NUCLEOTIDE SEQUENCE</scope>
    <source>
        <strain evidence="2">KU_S4_2022</strain>
        <tissue evidence="2">Muscle</tissue>
    </source>
</reference>
<comment type="caution">
    <text evidence="2">The sequence shown here is derived from an EMBL/GenBank/DDBJ whole genome shotgun (WGS) entry which is preliminary data.</text>
</comment>
<feature type="region of interest" description="Disordered" evidence="1">
    <location>
        <begin position="48"/>
        <end position="80"/>
    </location>
</feature>
<protein>
    <submittedName>
        <fullName evidence="2">Uncharacterized protein</fullName>
    </submittedName>
</protein>
<proteinExistence type="predicted"/>
<dbReference type="AlphaFoldDB" id="A0A9Q0EBR2"/>
<accession>A0A9Q0EBR2</accession>
<organism evidence="2 3">
    <name type="scientific">Muraenolepis orangiensis</name>
    <name type="common">Patagonian moray cod</name>
    <dbReference type="NCBI Taxonomy" id="630683"/>
    <lineage>
        <taxon>Eukaryota</taxon>
        <taxon>Metazoa</taxon>
        <taxon>Chordata</taxon>
        <taxon>Craniata</taxon>
        <taxon>Vertebrata</taxon>
        <taxon>Euteleostomi</taxon>
        <taxon>Actinopterygii</taxon>
        <taxon>Neopterygii</taxon>
        <taxon>Teleostei</taxon>
        <taxon>Neoteleostei</taxon>
        <taxon>Acanthomorphata</taxon>
        <taxon>Zeiogadaria</taxon>
        <taxon>Gadariae</taxon>
        <taxon>Gadiformes</taxon>
        <taxon>Muraenolepidoidei</taxon>
        <taxon>Muraenolepididae</taxon>
        <taxon>Muraenolepis</taxon>
    </lineage>
</organism>
<evidence type="ECO:0000313" key="2">
    <source>
        <dbReference type="EMBL" id="KAJ3604459.1"/>
    </source>
</evidence>